<evidence type="ECO:0000256" key="1">
    <source>
        <dbReference type="SAM" id="SignalP"/>
    </source>
</evidence>
<dbReference type="PANTHER" id="PTHR47074:SF11">
    <property type="entry name" value="REVERSE TRANSCRIPTASE-LIKE PROTEIN"/>
    <property type="match status" value="1"/>
</dbReference>
<sequence length="196" mass="22150">MVHTNIEWWSMFWSLLWGIWLRRNAWVFEGKMVDLAEIQQNTMSIIGEYEKANEATSTVNLGAATVVQKWEKLEAGWYKVNSDVAMSNDGHIGFGGIIRNYEEDIMAATILGGHCGYYCPASKGRQECCYTIAEALTAKHALQIAIEASLTKIVLETNNIKVCRHLKNNIHENTSFGFIIKDILELAKNCIDRCCL</sequence>
<dbReference type="PANTHER" id="PTHR47074">
    <property type="entry name" value="BNAC02G40300D PROTEIN"/>
    <property type="match status" value="1"/>
</dbReference>
<evidence type="ECO:0000313" key="3">
    <source>
        <dbReference type="EnsemblPlants" id="AUR62021618-RA:cds"/>
    </source>
</evidence>
<dbReference type="AlphaFoldDB" id="A0A803M0Y6"/>
<protein>
    <recommendedName>
        <fullName evidence="2">RNase H type-1 domain-containing protein</fullName>
    </recommendedName>
</protein>
<keyword evidence="1" id="KW-0732">Signal</keyword>
<proteinExistence type="predicted"/>
<dbReference type="GeneID" id="110726398"/>
<dbReference type="InterPro" id="IPR002156">
    <property type="entry name" value="RNaseH_domain"/>
</dbReference>
<dbReference type="Proteomes" id="UP000596660">
    <property type="component" value="Unplaced"/>
</dbReference>
<dbReference type="KEGG" id="cqi:110726398"/>
<feature type="signal peptide" evidence="1">
    <location>
        <begin position="1"/>
        <end position="18"/>
    </location>
</feature>
<dbReference type="InterPro" id="IPR052929">
    <property type="entry name" value="RNase_H-like_EbsB-rel"/>
</dbReference>
<organism evidence="3 4">
    <name type="scientific">Chenopodium quinoa</name>
    <name type="common">Quinoa</name>
    <dbReference type="NCBI Taxonomy" id="63459"/>
    <lineage>
        <taxon>Eukaryota</taxon>
        <taxon>Viridiplantae</taxon>
        <taxon>Streptophyta</taxon>
        <taxon>Embryophyta</taxon>
        <taxon>Tracheophyta</taxon>
        <taxon>Spermatophyta</taxon>
        <taxon>Magnoliopsida</taxon>
        <taxon>eudicotyledons</taxon>
        <taxon>Gunneridae</taxon>
        <taxon>Pentapetalae</taxon>
        <taxon>Caryophyllales</taxon>
        <taxon>Chenopodiaceae</taxon>
        <taxon>Chenopodioideae</taxon>
        <taxon>Atripliceae</taxon>
        <taxon>Chenopodium</taxon>
    </lineage>
</organism>
<gene>
    <name evidence="3" type="primary">LOC110726398</name>
</gene>
<reference evidence="3" key="2">
    <citation type="submission" date="2021-03" db="UniProtKB">
        <authorList>
            <consortium name="EnsemblPlants"/>
        </authorList>
    </citation>
    <scope>IDENTIFICATION</scope>
</reference>
<dbReference type="GO" id="GO:0004523">
    <property type="term" value="F:RNA-DNA hybrid ribonuclease activity"/>
    <property type="evidence" value="ECO:0007669"/>
    <property type="project" value="InterPro"/>
</dbReference>
<dbReference type="Gramene" id="AUR62021618-RA">
    <property type="protein sequence ID" value="AUR62021618-RA:cds"/>
    <property type="gene ID" value="AUR62021618"/>
</dbReference>
<feature type="domain" description="RNase H type-1" evidence="2">
    <location>
        <begin position="82"/>
        <end position="190"/>
    </location>
</feature>
<name>A0A803M0Y6_CHEQI</name>
<feature type="chain" id="PRO_5031067131" description="RNase H type-1 domain-containing protein" evidence="1">
    <location>
        <begin position="19"/>
        <end position="196"/>
    </location>
</feature>
<keyword evidence="4" id="KW-1185">Reference proteome</keyword>
<evidence type="ECO:0000259" key="2">
    <source>
        <dbReference type="Pfam" id="PF13456"/>
    </source>
</evidence>
<accession>A0A803M0Y6</accession>
<dbReference type="EnsemblPlants" id="AUR62021618-RA">
    <property type="protein sequence ID" value="AUR62021618-RA:cds"/>
    <property type="gene ID" value="AUR62021618"/>
</dbReference>
<reference evidence="3" key="1">
    <citation type="journal article" date="2017" name="Nature">
        <title>The genome of Chenopodium quinoa.</title>
        <authorList>
            <person name="Jarvis D.E."/>
            <person name="Ho Y.S."/>
            <person name="Lightfoot D.J."/>
            <person name="Schmoeckel S.M."/>
            <person name="Li B."/>
            <person name="Borm T.J.A."/>
            <person name="Ohyanagi H."/>
            <person name="Mineta K."/>
            <person name="Michell C.T."/>
            <person name="Saber N."/>
            <person name="Kharbatia N.M."/>
            <person name="Rupper R.R."/>
            <person name="Sharp A.R."/>
            <person name="Dally N."/>
            <person name="Boughton B.A."/>
            <person name="Woo Y.H."/>
            <person name="Gao G."/>
            <person name="Schijlen E.G.W.M."/>
            <person name="Guo X."/>
            <person name="Momin A.A."/>
            <person name="Negrao S."/>
            <person name="Al-Babili S."/>
            <person name="Gehring C."/>
            <person name="Roessner U."/>
            <person name="Jung C."/>
            <person name="Murphy K."/>
            <person name="Arold S.T."/>
            <person name="Gojobori T."/>
            <person name="van der Linden C.G."/>
            <person name="van Loo E.N."/>
            <person name="Jellen E.N."/>
            <person name="Maughan P.J."/>
            <person name="Tester M."/>
        </authorList>
    </citation>
    <scope>NUCLEOTIDE SEQUENCE [LARGE SCALE GENOMIC DNA]</scope>
    <source>
        <strain evidence="3">cv. PI 614886</strain>
    </source>
</reference>
<dbReference type="RefSeq" id="XP_021761568.1">
    <property type="nucleotide sequence ID" value="XM_021905876.1"/>
</dbReference>
<dbReference type="GO" id="GO:0003676">
    <property type="term" value="F:nucleic acid binding"/>
    <property type="evidence" value="ECO:0007669"/>
    <property type="project" value="InterPro"/>
</dbReference>
<evidence type="ECO:0000313" key="4">
    <source>
        <dbReference type="Proteomes" id="UP000596660"/>
    </source>
</evidence>
<dbReference type="OrthoDB" id="1906820at2759"/>
<dbReference type="Pfam" id="PF13456">
    <property type="entry name" value="RVT_3"/>
    <property type="match status" value="1"/>
</dbReference>